<sequence>MDDLEFRRHAYGEPSSQAEDFIQHINLHPKDAALVKELNDLDAKLTQALKIDVSDDLADKILLRQHITQHQAQRKSTGYLVAMAASIAFVVGISFSLLQLTPVNLSENALAHVYHEPRALSMDQNLAFEDVNFKLAGLTGMHNAKFVGQPGKIYFTTYCDFQGVQGLHLVMQGAHGKVTVFIVPIENRMVMEEVFADNKYQGLGFQAAGSYMLLVGEQAQDLNQVKSDIENTFI</sequence>
<proteinExistence type="predicted"/>
<dbReference type="AlphaFoldDB" id="Q12P20"/>
<dbReference type="RefSeq" id="WP_011495964.1">
    <property type="nucleotide sequence ID" value="NC_007954.1"/>
</dbReference>
<gene>
    <name evidence="2" type="ordered locus">Sden_1521</name>
</gene>
<evidence type="ECO:0000256" key="1">
    <source>
        <dbReference type="SAM" id="Phobius"/>
    </source>
</evidence>
<evidence type="ECO:0000313" key="3">
    <source>
        <dbReference type="Proteomes" id="UP000001982"/>
    </source>
</evidence>
<dbReference type="KEGG" id="sdn:Sden_1521"/>
<dbReference type="OrthoDB" id="6195578at2"/>
<evidence type="ECO:0008006" key="4">
    <source>
        <dbReference type="Google" id="ProtNLM"/>
    </source>
</evidence>
<keyword evidence="3" id="KW-1185">Reference proteome</keyword>
<dbReference type="InterPro" id="IPR021806">
    <property type="entry name" value="DUF3379"/>
</dbReference>
<accession>Q12P20</accession>
<feature type="transmembrane region" description="Helical" evidence="1">
    <location>
        <begin position="79"/>
        <end position="98"/>
    </location>
</feature>
<protein>
    <recommendedName>
        <fullName evidence="4">DUF3379 domain-containing protein</fullName>
    </recommendedName>
</protein>
<dbReference type="EMBL" id="CP000302">
    <property type="protein sequence ID" value="ABE54806.1"/>
    <property type="molecule type" value="Genomic_DNA"/>
</dbReference>
<name>Q12P20_SHEDO</name>
<keyword evidence="1" id="KW-0472">Membrane</keyword>
<reference evidence="2 3" key="1">
    <citation type="submission" date="2006-03" db="EMBL/GenBank/DDBJ databases">
        <title>Complete sequence of Shewanella denitrificans OS217.</title>
        <authorList>
            <consortium name="US DOE Joint Genome Institute"/>
            <person name="Copeland A."/>
            <person name="Lucas S."/>
            <person name="Lapidus A."/>
            <person name="Barry K."/>
            <person name="Detter J.C."/>
            <person name="Glavina del Rio T."/>
            <person name="Hammon N."/>
            <person name="Israni S."/>
            <person name="Dalin E."/>
            <person name="Tice H."/>
            <person name="Pitluck S."/>
            <person name="Brettin T."/>
            <person name="Bruce D."/>
            <person name="Han C."/>
            <person name="Tapia R."/>
            <person name="Gilna P."/>
            <person name="Kiss H."/>
            <person name="Schmutz J."/>
            <person name="Larimer F."/>
            <person name="Land M."/>
            <person name="Hauser L."/>
            <person name="Kyrpides N."/>
            <person name="Lykidis A."/>
            <person name="Richardson P."/>
        </authorList>
    </citation>
    <scope>NUCLEOTIDE SEQUENCE [LARGE SCALE GENOMIC DNA]</scope>
    <source>
        <strain evidence="3">OS217 / ATCC BAA-1090 / DSM 15013</strain>
    </source>
</reference>
<dbReference type="eggNOG" id="COG5662">
    <property type="taxonomic scope" value="Bacteria"/>
</dbReference>
<organism evidence="2 3">
    <name type="scientific">Shewanella denitrificans (strain OS217 / ATCC BAA-1090 / DSM 15013)</name>
    <dbReference type="NCBI Taxonomy" id="318161"/>
    <lineage>
        <taxon>Bacteria</taxon>
        <taxon>Pseudomonadati</taxon>
        <taxon>Pseudomonadota</taxon>
        <taxon>Gammaproteobacteria</taxon>
        <taxon>Alteromonadales</taxon>
        <taxon>Shewanellaceae</taxon>
        <taxon>Shewanella</taxon>
    </lineage>
</organism>
<keyword evidence="1" id="KW-1133">Transmembrane helix</keyword>
<keyword evidence="1" id="KW-0812">Transmembrane</keyword>
<dbReference type="Proteomes" id="UP000001982">
    <property type="component" value="Chromosome"/>
</dbReference>
<dbReference type="STRING" id="318161.Sden_1521"/>
<dbReference type="Pfam" id="PF11859">
    <property type="entry name" value="DUF3379"/>
    <property type="match status" value="1"/>
</dbReference>
<dbReference type="HOGENOM" id="CLU_103347_0_0_6"/>
<evidence type="ECO:0000313" key="2">
    <source>
        <dbReference type="EMBL" id="ABE54806.1"/>
    </source>
</evidence>